<feature type="region of interest" description="Disordered" evidence="12">
    <location>
        <begin position="1223"/>
        <end position="1298"/>
    </location>
</feature>
<reference evidence="14" key="1">
    <citation type="submission" date="2020-03" db="EMBL/GenBank/DDBJ databases">
        <title>Whole Genome Sequence of Trichophyton interdigitale from India.</title>
        <authorList>
            <person name="Kumar P."/>
        </authorList>
    </citation>
    <scope>NUCLEOTIDE SEQUENCE</scope>
    <source>
        <strain evidence="14">UCMS-IGIB-CI14</strain>
    </source>
</reference>
<dbReference type="Gene3D" id="3.30.70.330">
    <property type="match status" value="1"/>
</dbReference>
<keyword evidence="2" id="KW-0678">Repressor</keyword>
<dbReference type="FunFam" id="3.30.40.10:FF:000006">
    <property type="entry name" value="CCR4-NOT transcription complex subunit 4"/>
    <property type="match status" value="1"/>
</dbReference>
<evidence type="ECO:0000256" key="11">
    <source>
        <dbReference type="PROSITE-ProRule" id="PRU00175"/>
    </source>
</evidence>
<feature type="compositionally biased region" description="Polar residues" evidence="12">
    <location>
        <begin position="325"/>
        <end position="365"/>
    </location>
</feature>
<feature type="compositionally biased region" description="Low complexity" evidence="12">
    <location>
        <begin position="587"/>
        <end position="598"/>
    </location>
</feature>
<feature type="region of interest" description="Disordered" evidence="12">
    <location>
        <begin position="1069"/>
        <end position="1203"/>
    </location>
</feature>
<dbReference type="InterPro" id="IPR035979">
    <property type="entry name" value="RBD_domain_sf"/>
</dbReference>
<dbReference type="GO" id="GO:0008270">
    <property type="term" value="F:zinc ion binding"/>
    <property type="evidence" value="ECO:0007669"/>
    <property type="project" value="UniProtKB-KW"/>
</dbReference>
<dbReference type="InterPro" id="IPR001841">
    <property type="entry name" value="Znf_RING"/>
</dbReference>
<proteinExistence type="predicted"/>
<dbReference type="PANTHER" id="PTHR12603">
    <property type="entry name" value="CCR4-NOT TRANSCRIPTION COMPLEX RELATED"/>
    <property type="match status" value="1"/>
</dbReference>
<feature type="compositionally biased region" description="Polar residues" evidence="12">
    <location>
        <begin position="599"/>
        <end position="613"/>
    </location>
</feature>
<feature type="region of interest" description="Disordered" evidence="12">
    <location>
        <begin position="322"/>
        <end position="481"/>
    </location>
</feature>
<dbReference type="GO" id="GO:0051254">
    <property type="term" value="P:positive regulation of RNA metabolic process"/>
    <property type="evidence" value="ECO:0007669"/>
    <property type="project" value="UniProtKB-ARBA"/>
</dbReference>
<dbReference type="GO" id="GO:0061630">
    <property type="term" value="F:ubiquitin protein ligase activity"/>
    <property type="evidence" value="ECO:0007669"/>
    <property type="project" value="UniProtKB-ARBA"/>
</dbReference>
<evidence type="ECO:0000313" key="14">
    <source>
        <dbReference type="EMBL" id="KAF3899451.1"/>
    </source>
</evidence>
<evidence type="ECO:0000259" key="13">
    <source>
        <dbReference type="PROSITE" id="PS50089"/>
    </source>
</evidence>
<evidence type="ECO:0000256" key="1">
    <source>
        <dbReference type="ARBA" id="ARBA00004123"/>
    </source>
</evidence>
<dbReference type="GO" id="GO:0010557">
    <property type="term" value="P:positive regulation of macromolecule biosynthetic process"/>
    <property type="evidence" value="ECO:0007669"/>
    <property type="project" value="UniProtKB-ARBA"/>
</dbReference>
<evidence type="ECO:0000256" key="4">
    <source>
        <dbReference type="ARBA" id="ARBA00022771"/>
    </source>
</evidence>
<evidence type="ECO:0000313" key="15">
    <source>
        <dbReference type="Proteomes" id="UP000749309"/>
    </source>
</evidence>
<dbReference type="PROSITE" id="PS50089">
    <property type="entry name" value="ZF_RING_2"/>
    <property type="match status" value="1"/>
</dbReference>
<feature type="compositionally biased region" description="Low complexity" evidence="12">
    <location>
        <begin position="1029"/>
        <end position="1050"/>
    </location>
</feature>
<keyword evidence="4 11" id="KW-0863">Zinc-finger</keyword>
<feature type="compositionally biased region" description="Polar residues" evidence="12">
    <location>
        <begin position="930"/>
        <end position="941"/>
    </location>
</feature>
<dbReference type="GO" id="GO:0003723">
    <property type="term" value="F:RNA binding"/>
    <property type="evidence" value="ECO:0007669"/>
    <property type="project" value="UniProtKB-KW"/>
</dbReference>
<accession>A0A9P4YJZ0</accession>
<keyword evidence="8" id="KW-0175">Coiled coil</keyword>
<evidence type="ECO:0000256" key="10">
    <source>
        <dbReference type="ARBA" id="ARBA00023242"/>
    </source>
</evidence>
<feature type="compositionally biased region" description="Basic residues" evidence="12">
    <location>
        <begin position="845"/>
        <end position="856"/>
    </location>
</feature>
<dbReference type="GO" id="GO:0005634">
    <property type="term" value="C:nucleus"/>
    <property type="evidence" value="ECO:0007669"/>
    <property type="project" value="UniProtKB-SubCell"/>
</dbReference>
<keyword evidence="9" id="KW-0804">Transcription</keyword>
<keyword evidence="6" id="KW-0694">RNA-binding</keyword>
<protein>
    <submittedName>
        <fullName evidence="14">CCR4-NOT core complex subunit Not4</fullName>
    </submittedName>
</protein>
<dbReference type="CDD" id="cd16618">
    <property type="entry name" value="mRING-HC-C4C4_CNOT4"/>
    <property type="match status" value="1"/>
</dbReference>
<dbReference type="InterPro" id="IPR012677">
    <property type="entry name" value="Nucleotide-bd_a/b_plait_sf"/>
</dbReference>
<feature type="region of interest" description="Disordered" evidence="12">
    <location>
        <begin position="1"/>
        <end position="20"/>
    </location>
</feature>
<dbReference type="InterPro" id="IPR003954">
    <property type="entry name" value="RRM_euk-type"/>
</dbReference>
<evidence type="ECO:0000256" key="7">
    <source>
        <dbReference type="ARBA" id="ARBA00023015"/>
    </source>
</evidence>
<feature type="region of interest" description="Disordered" evidence="12">
    <location>
        <begin position="531"/>
        <end position="613"/>
    </location>
</feature>
<dbReference type="FunFam" id="3.30.70.330:FF:000257">
    <property type="entry name" value="CCR4-NOT core complex subunit Not4"/>
    <property type="match status" value="1"/>
</dbReference>
<evidence type="ECO:0000256" key="3">
    <source>
        <dbReference type="ARBA" id="ARBA00022723"/>
    </source>
</evidence>
<feature type="compositionally biased region" description="Polar residues" evidence="12">
    <location>
        <begin position="453"/>
        <end position="473"/>
    </location>
</feature>
<feature type="region of interest" description="Disordered" evidence="12">
    <location>
        <begin position="841"/>
        <end position="868"/>
    </location>
</feature>
<name>A0A9P4YJZ0_9EURO</name>
<feature type="compositionally biased region" description="Low complexity" evidence="12">
    <location>
        <begin position="393"/>
        <end position="408"/>
    </location>
</feature>
<keyword evidence="5" id="KW-0862">Zinc</keyword>
<feature type="compositionally biased region" description="Basic residues" evidence="12">
    <location>
        <begin position="1228"/>
        <end position="1237"/>
    </location>
</feature>
<comment type="subcellular location">
    <subcellularLocation>
        <location evidence="1">Nucleus</location>
    </subcellularLocation>
</comment>
<sequence>MTKLVPPPKKEEEEEEEEEEDAKTLRRKLVLHSLLVFRSASHLDVDVFPSPTIFSSLLGVSPFLTAGFHFFAFVFGGLQLVILSNLIPSHNMSSRALNDSVIDDDDELCPLCIEEFDLSDKNFKPCPCGYQICQFCYNNIKTHSEEGRCPNCRRVYDESSIQYRVPDVDEFKADLALKHRKAAAAKRKEAEKREIEASSRKNLAGVRVVQKNLVYVIGLNPTIRDENLLLQTLRGDQYFGQYGDIDKIVVSKAKPGGNPNQGIGVYVTFARKIDAATCIAAVDGSPNGDRVLRAQYGTTKYCSSFLRNEPCNNRNCTFLHETGNDSDSFSRQGLSSMNSISSQRYPSNGSSSAISQAPNQPTQRPSPAISHARAVNAPNTQWTAVKDDGGVRASSTDSSALPSSASWANRDSLAQRTRRESIAASRSSPSPKPTNEQLASRPVNGYGKDSQRTAEQLNTTSDSAGPSEQSNTARRPESPSPTMIFDKLVKAVNSPEFRFHFSTDAVPDNELAFIENHPSLIDPYGGVKRRAMREKAEQERAKHALDGKLLQAPAEEENLESGSSQLGGEPEDTHGGVGVPGRHQREPQSAIQPPSQQATANNSVVGSPVPNSHQFQNINVNARNLSQLQQQQLMLLKSAGGQQHNIMDLQANTASGTFDQNARTFQNQMAGLNNIPSHTRQSSRFSFAYDVNSKNPSGRLVGSQGPMMQSSSPNPLSIPTTQHNLGNQYFVSGIQGPPPGLKSAGTPPVSGGGMFAQGHGFTSTMNNNLGLGTKQDGNADLMREIMRARGTASGNVQSHDATKREFLFPLLQQNSTPPPLAPVSGLLNPLYGQQLGLYQDQVPQKQKKRGKKHRHANTSSGGGGVVDLADPSILQARMHQGGANAAAGQGLYGSQGQEDEDFPPLAPASKPNYDKQPTDPIRLPIRNSLPGESSLTSSRSGTPAVPPGFGLPHAHPPTSLVRESRTSSPSLPKTPLTINPPPGLVHPQALTESNAAPESARASPATPLKQSVSRAAEVSLGSPKPKAGSTAKTTLSSDASSSKSHQSSSHGKSKPLKLDLSTFEKIREPVSNSTPVQSVAPQAASSAGPESRPDTPGTNSRTSNSPAPRQPRVLRVVDTPKSEQAPPTTSTSTSVWGVKQRPGIHNLSSVSRPTTPVGSEYDAQTSASVSRANSPPPSRIGSAPVRTVTKSQVKKDRKLKAKNAEAKKDEILLATAAANSETQAPIIGRKRKTKKAPKQSNGDVDANASDGEQKESSSNDAVKSQTEPDTPSSKSNINQEEPKKQESKTLVESEPWRENNTLQQMTMDAESKGVPVKDLFLERTAPLPTLLGQLQQLGDFDLNTHLLFNPPNLGQRTDMKCNADDYDMLHNPLELTEEHRKQLLRGEPVRINNGDPDKLKHRALITPTGCILRHLSADEEDRYLALEKSLSSVLDVIQDSYPSLLISEPDTTNRGGGLDALFATPEKFNICWVDEDSARNGLVSNIIAEGSSAILSHPPHANNGVNTSTSEPEMVRSHNWAISSGGETVPIRSSASKLMGGRCPSFGPGLEELMNMPDVELRAMINASQAELDVSRREVDAIDKKVMALVKRNKKLVQQALAAAAESMAQ</sequence>
<feature type="compositionally biased region" description="Polar residues" evidence="12">
    <location>
        <begin position="1096"/>
        <end position="1107"/>
    </location>
</feature>
<dbReference type="InterPro" id="IPR039515">
    <property type="entry name" value="NOT4_mRING-HC-C4C4"/>
</dbReference>
<dbReference type="GO" id="GO:0000956">
    <property type="term" value="P:nuclear-transcribed mRNA catabolic process"/>
    <property type="evidence" value="ECO:0007669"/>
    <property type="project" value="UniProtKB-ARBA"/>
</dbReference>
<dbReference type="InterPro" id="IPR034261">
    <property type="entry name" value="CNOT4_RRM"/>
</dbReference>
<feature type="compositionally biased region" description="Polar residues" evidence="12">
    <location>
        <begin position="1146"/>
        <end position="1173"/>
    </location>
</feature>
<keyword evidence="7" id="KW-0805">Transcription regulation</keyword>
<feature type="compositionally biased region" description="Polar residues" evidence="12">
    <location>
        <begin position="1258"/>
        <end position="1279"/>
    </location>
</feature>
<dbReference type="GO" id="GO:0030015">
    <property type="term" value="C:CCR4-NOT core complex"/>
    <property type="evidence" value="ECO:0007669"/>
    <property type="project" value="UniProtKB-ARBA"/>
</dbReference>
<feature type="compositionally biased region" description="Polar residues" evidence="12">
    <location>
        <begin position="424"/>
        <end position="438"/>
    </location>
</feature>
<keyword evidence="10" id="KW-0539">Nucleus</keyword>
<dbReference type="Pfam" id="PF14570">
    <property type="entry name" value="zf-RING_4"/>
    <property type="match status" value="1"/>
</dbReference>
<feature type="compositionally biased region" description="Low complexity" evidence="12">
    <location>
        <begin position="1075"/>
        <end position="1087"/>
    </location>
</feature>
<feature type="compositionally biased region" description="Basic and acidic residues" evidence="12">
    <location>
        <begin position="1280"/>
        <end position="1297"/>
    </location>
</feature>
<keyword evidence="3" id="KW-0479">Metal-binding</keyword>
<evidence type="ECO:0000256" key="6">
    <source>
        <dbReference type="ARBA" id="ARBA00022884"/>
    </source>
</evidence>
<feature type="compositionally biased region" description="Polar residues" evidence="12">
    <location>
        <begin position="1125"/>
        <end position="1135"/>
    </location>
</feature>
<evidence type="ECO:0000256" key="5">
    <source>
        <dbReference type="ARBA" id="ARBA00022833"/>
    </source>
</evidence>
<evidence type="ECO:0000256" key="9">
    <source>
        <dbReference type="ARBA" id="ARBA00023163"/>
    </source>
</evidence>
<dbReference type="Gene3D" id="3.30.40.10">
    <property type="entry name" value="Zinc/RING finger domain, C3HC4 (zinc finger)"/>
    <property type="match status" value="1"/>
</dbReference>
<feature type="region of interest" description="Disordered" evidence="12">
    <location>
        <begin position="885"/>
        <end position="1057"/>
    </location>
</feature>
<organism evidence="14 15">
    <name type="scientific">Trichophyton interdigitale</name>
    <dbReference type="NCBI Taxonomy" id="101480"/>
    <lineage>
        <taxon>Eukaryota</taxon>
        <taxon>Fungi</taxon>
        <taxon>Dikarya</taxon>
        <taxon>Ascomycota</taxon>
        <taxon>Pezizomycotina</taxon>
        <taxon>Eurotiomycetes</taxon>
        <taxon>Eurotiomycetidae</taxon>
        <taxon>Onygenales</taxon>
        <taxon>Arthrodermataceae</taxon>
        <taxon>Trichophyton</taxon>
    </lineage>
</organism>
<evidence type="ECO:0000256" key="8">
    <source>
        <dbReference type="ARBA" id="ARBA00023054"/>
    </source>
</evidence>
<dbReference type="InterPro" id="IPR013083">
    <property type="entry name" value="Znf_RING/FYVE/PHD"/>
</dbReference>
<dbReference type="SMART" id="SM00361">
    <property type="entry name" value="RRM_1"/>
    <property type="match status" value="1"/>
</dbReference>
<dbReference type="SUPFAM" id="SSF54928">
    <property type="entry name" value="RNA-binding domain, RBD"/>
    <property type="match status" value="1"/>
</dbReference>
<dbReference type="PANTHER" id="PTHR12603:SF0">
    <property type="entry name" value="CCR4-NOT TRANSCRIPTION COMPLEX SUBUNIT 4"/>
    <property type="match status" value="1"/>
</dbReference>
<comment type="caution">
    <text evidence="14">The sequence shown here is derived from an EMBL/GenBank/DDBJ whole genome shotgun (WGS) entry which is preliminary data.</text>
</comment>
<feature type="compositionally biased region" description="Basic and acidic residues" evidence="12">
    <location>
        <begin position="533"/>
        <end position="546"/>
    </location>
</feature>
<gene>
    <name evidence="14" type="ORF">GY632_1325</name>
</gene>
<dbReference type="EMBL" id="JAAQVJ010000025">
    <property type="protein sequence ID" value="KAF3899451.1"/>
    <property type="molecule type" value="Genomic_DNA"/>
</dbReference>
<dbReference type="GO" id="GO:0016567">
    <property type="term" value="P:protein ubiquitination"/>
    <property type="evidence" value="ECO:0007669"/>
    <property type="project" value="TreeGrafter"/>
</dbReference>
<dbReference type="SUPFAM" id="SSF57850">
    <property type="entry name" value="RING/U-box"/>
    <property type="match status" value="1"/>
</dbReference>
<dbReference type="InterPro" id="IPR039780">
    <property type="entry name" value="Mot2"/>
</dbReference>
<dbReference type="Proteomes" id="UP000749309">
    <property type="component" value="Unassembled WGS sequence"/>
</dbReference>
<evidence type="ECO:0000256" key="12">
    <source>
        <dbReference type="SAM" id="MobiDB-lite"/>
    </source>
</evidence>
<feature type="domain" description="RING-type" evidence="13">
    <location>
        <begin position="109"/>
        <end position="153"/>
    </location>
</feature>
<evidence type="ECO:0000256" key="2">
    <source>
        <dbReference type="ARBA" id="ARBA00022491"/>
    </source>
</evidence>
<dbReference type="CDD" id="cd12438">
    <property type="entry name" value="RRM_CNOT4"/>
    <property type="match status" value="1"/>
</dbReference>